<evidence type="ECO:0000256" key="4">
    <source>
        <dbReference type="ARBA" id="ARBA00023172"/>
    </source>
</evidence>
<name>A0ABU5MDK6_9GAMM</name>
<dbReference type="CDD" id="cd01184">
    <property type="entry name" value="INT_C_like_1"/>
    <property type="match status" value="1"/>
</dbReference>
<evidence type="ECO:0000313" key="6">
    <source>
        <dbReference type="EMBL" id="MDZ7510834.1"/>
    </source>
</evidence>
<protein>
    <submittedName>
        <fullName evidence="6">Site-specific integrase</fullName>
    </submittedName>
</protein>
<reference evidence="6 7" key="1">
    <citation type="submission" date="2023-12" db="EMBL/GenBank/DDBJ databases">
        <title>'Antibacterial potential of Stenotrophomonas maltophilia cystic fibrosis isolates' (manuscript under preparation).</title>
        <authorList>
            <person name="Crisan C.V."/>
            <person name="Pettis M."/>
            <person name="Goldberg J.B."/>
        </authorList>
    </citation>
    <scope>NUCLEOTIDE SEQUENCE [LARGE SCALE GENOMIC DNA]</scope>
    <source>
        <strain evidence="6 7">CCV155</strain>
    </source>
</reference>
<evidence type="ECO:0000256" key="1">
    <source>
        <dbReference type="ARBA" id="ARBA00008857"/>
    </source>
</evidence>
<comment type="similarity">
    <text evidence="1">Belongs to the 'phage' integrase family.</text>
</comment>
<organism evidence="6 7">
    <name type="scientific">Stenotrophomonas muris</name>
    <dbReference type="NCBI Taxonomy" id="2963283"/>
    <lineage>
        <taxon>Bacteria</taxon>
        <taxon>Pseudomonadati</taxon>
        <taxon>Pseudomonadota</taxon>
        <taxon>Gammaproteobacteria</taxon>
        <taxon>Lysobacterales</taxon>
        <taxon>Lysobacteraceae</taxon>
        <taxon>Stenotrophomonas</taxon>
    </lineage>
</organism>
<keyword evidence="3" id="KW-0238">DNA-binding</keyword>
<comment type="caution">
    <text evidence="6">The sequence shown here is derived from an EMBL/GenBank/DDBJ whole genome shotgun (WGS) entry which is preliminary data.</text>
</comment>
<sequence length="512" mass="56255">MALPHYLMQAASGRYVFRIRVPSPLRAKVGRTFLKRSLGMDLLPARVAALALSARYAAAFTAMQEMGMSKEDVEALVARLRKGRLPELTLERTQLADGTVVERWQMDNDDDVQLYRQATAPRGRQAELAALYEKDPLMAMLDGYEPPAPHPAPAPARMPSPPSPVAEAISVAKARDAWLKSLEGSTTPKTLTIKGTAINMLVDYIGSSRQVHTIGRPDMARFYQHLRDKGNSTPSVYNKQSYLGGVGGFFDWAIKSGHYPAVDNPAKGHVRYTAKEKRQRKKLGFRAFTVSQAQVLFAPVHFVRLSPGARWAALLGLYTGGRAGEVGQLLLTDVAQADGVPVLHVTDEGENQRVKSEVSKRAVPIHADLLTLGFLDYVQRLRDRGDTRLFPQAATNAKNGPGNWISKAFGYYLGKLSADWPKAKRGFHSLRKSVIQEMQTAGVASEMRAQIVGHELDDEHHATYSREFTATEKLHGAGKSPGLSVLAYGLSLDALRPLLTELPDSKPSNRAQ</sequence>
<feature type="domain" description="DUF6538" evidence="5">
    <location>
        <begin position="10"/>
        <end position="64"/>
    </location>
</feature>
<keyword evidence="4" id="KW-0233">DNA recombination</keyword>
<evidence type="ECO:0000259" key="5">
    <source>
        <dbReference type="Pfam" id="PF20172"/>
    </source>
</evidence>
<dbReference type="EMBL" id="JAXUAC010000004">
    <property type="protein sequence ID" value="MDZ7510834.1"/>
    <property type="molecule type" value="Genomic_DNA"/>
</dbReference>
<dbReference type="PANTHER" id="PTHR30349:SF41">
    <property type="entry name" value="INTEGRASE_RECOMBINASE PROTEIN MJ0367-RELATED"/>
    <property type="match status" value="1"/>
</dbReference>
<dbReference type="InterPro" id="IPR046668">
    <property type="entry name" value="DUF6538"/>
</dbReference>
<dbReference type="Pfam" id="PF20172">
    <property type="entry name" value="DUF6538"/>
    <property type="match status" value="1"/>
</dbReference>
<proteinExistence type="inferred from homology"/>
<dbReference type="Gene3D" id="1.10.443.10">
    <property type="entry name" value="Intergrase catalytic core"/>
    <property type="match status" value="1"/>
</dbReference>
<evidence type="ECO:0000313" key="7">
    <source>
        <dbReference type="Proteomes" id="UP001290894"/>
    </source>
</evidence>
<gene>
    <name evidence="6" type="ORF">U5F72_03330</name>
</gene>
<dbReference type="Gene3D" id="1.10.150.130">
    <property type="match status" value="1"/>
</dbReference>
<evidence type="ECO:0000256" key="3">
    <source>
        <dbReference type="ARBA" id="ARBA00023125"/>
    </source>
</evidence>
<dbReference type="RefSeq" id="WP_322546754.1">
    <property type="nucleotide sequence ID" value="NZ_JAXUAC010000004.1"/>
</dbReference>
<dbReference type="InterPro" id="IPR011010">
    <property type="entry name" value="DNA_brk_join_enz"/>
</dbReference>
<dbReference type="InterPro" id="IPR050090">
    <property type="entry name" value="Tyrosine_recombinase_XerCD"/>
</dbReference>
<dbReference type="Proteomes" id="UP001290894">
    <property type="component" value="Unassembled WGS sequence"/>
</dbReference>
<dbReference type="SUPFAM" id="SSF56349">
    <property type="entry name" value="DNA breaking-rejoining enzymes"/>
    <property type="match status" value="1"/>
</dbReference>
<keyword evidence="2" id="KW-0229">DNA integration</keyword>
<dbReference type="PANTHER" id="PTHR30349">
    <property type="entry name" value="PHAGE INTEGRASE-RELATED"/>
    <property type="match status" value="1"/>
</dbReference>
<dbReference type="InterPro" id="IPR013762">
    <property type="entry name" value="Integrase-like_cat_sf"/>
</dbReference>
<accession>A0ABU5MDK6</accession>
<evidence type="ECO:0000256" key="2">
    <source>
        <dbReference type="ARBA" id="ARBA00022908"/>
    </source>
</evidence>
<keyword evidence="7" id="KW-1185">Reference proteome</keyword>
<dbReference type="InterPro" id="IPR010998">
    <property type="entry name" value="Integrase_recombinase_N"/>
</dbReference>